<evidence type="ECO:0000256" key="3">
    <source>
        <dbReference type="ARBA" id="ARBA00022833"/>
    </source>
</evidence>
<keyword evidence="2" id="KW-0678">Repressor</keyword>
<dbReference type="OrthoDB" id="9801127at2"/>
<dbReference type="PANTHER" id="PTHR33202:SF6">
    <property type="entry name" value="ZINC UPTAKE REGULATION PROTEIN"/>
    <property type="match status" value="1"/>
</dbReference>
<dbReference type="AlphaFoldDB" id="A0A2S4HDG8"/>
<evidence type="ECO:0000313" key="12">
    <source>
        <dbReference type="Proteomes" id="UP000274695"/>
    </source>
</evidence>
<dbReference type="Gene3D" id="3.30.1490.190">
    <property type="match status" value="1"/>
</dbReference>
<evidence type="ECO:0000313" key="9">
    <source>
        <dbReference type="EMBL" id="POP52007.1"/>
    </source>
</evidence>
<keyword evidence="12" id="KW-1185">Reference proteome</keyword>
<keyword evidence="6" id="KW-0804">Transcription</keyword>
<comment type="caution">
    <text evidence="9">The sequence shown here is derived from an EMBL/GenBank/DDBJ whole genome shotgun (WGS) entry which is preliminary data.</text>
</comment>
<dbReference type="Gene3D" id="1.10.10.10">
    <property type="entry name" value="Winged helix-like DNA-binding domain superfamily/Winged helix DNA-binding domain"/>
    <property type="match status" value="1"/>
</dbReference>
<evidence type="ECO:0000256" key="1">
    <source>
        <dbReference type="ARBA" id="ARBA00007957"/>
    </source>
</evidence>
<organism evidence="9 11">
    <name type="scientific">Zhongshania marina</name>
    <dbReference type="NCBI Taxonomy" id="2304603"/>
    <lineage>
        <taxon>Bacteria</taxon>
        <taxon>Pseudomonadati</taxon>
        <taxon>Pseudomonadota</taxon>
        <taxon>Gammaproteobacteria</taxon>
        <taxon>Cellvibrionales</taxon>
        <taxon>Spongiibacteraceae</taxon>
        <taxon>Zhongshania</taxon>
    </lineage>
</organism>
<dbReference type="Proteomes" id="UP000274695">
    <property type="component" value="Unassembled WGS sequence"/>
</dbReference>
<feature type="binding site" evidence="7">
    <location>
        <position position="111"/>
    </location>
    <ligand>
        <name>Zn(2+)</name>
        <dbReference type="ChEBI" id="CHEBI:29105"/>
    </ligand>
</feature>
<evidence type="ECO:0000256" key="2">
    <source>
        <dbReference type="ARBA" id="ARBA00022491"/>
    </source>
</evidence>
<reference evidence="9" key="1">
    <citation type="submission" date="2018-01" db="EMBL/GenBank/DDBJ databases">
        <authorList>
            <person name="Yu X.-D."/>
        </authorList>
    </citation>
    <scope>NUCLEOTIDE SEQUENCE</scope>
    <source>
        <strain evidence="9">ZX-21</strain>
    </source>
</reference>
<protein>
    <submittedName>
        <fullName evidence="9">Fur family transcriptional regulator</fullName>
    </submittedName>
    <submittedName>
        <fullName evidence="10">Transcriptional repressor</fullName>
    </submittedName>
</protein>
<comment type="cofactor">
    <cofactor evidence="8">
        <name>Mn(2+)</name>
        <dbReference type="ChEBI" id="CHEBI:29035"/>
    </cofactor>
    <cofactor evidence="8">
        <name>Fe(2+)</name>
        <dbReference type="ChEBI" id="CHEBI:29033"/>
    </cofactor>
    <text evidence="8">Binds 1 Mn(2+) or Fe(2+) ion per subunit.</text>
</comment>
<comment type="cofactor">
    <cofactor evidence="7">
        <name>Zn(2+)</name>
        <dbReference type="ChEBI" id="CHEBI:29105"/>
    </cofactor>
    <text evidence="7">Binds 1 zinc ion per subunit.</text>
</comment>
<accession>A0A2S4HDG8</accession>
<sequence length="161" mass="18109">MHNILQQHNHQHCIDDALARARELCQRRQVKFTRIREQVLACVWANHQPVGAYTILEEIAKDSDRRPAPPTVYRALDFLLENGLVHRIASLNAFVGCKNPNHHHQGHFLICRQCRNAIELDTDVINSAINAAATQHGFAVEAPCVEVVGCCANCQELSDNE</sequence>
<evidence type="ECO:0000256" key="5">
    <source>
        <dbReference type="ARBA" id="ARBA00023125"/>
    </source>
</evidence>
<dbReference type="GO" id="GO:0000976">
    <property type="term" value="F:transcription cis-regulatory region binding"/>
    <property type="evidence" value="ECO:0007669"/>
    <property type="project" value="TreeGrafter"/>
</dbReference>
<evidence type="ECO:0000313" key="10">
    <source>
        <dbReference type="EMBL" id="RNL66379.1"/>
    </source>
</evidence>
<dbReference type="InterPro" id="IPR036388">
    <property type="entry name" value="WH-like_DNA-bd_sf"/>
</dbReference>
<evidence type="ECO:0000256" key="8">
    <source>
        <dbReference type="PIRSR" id="PIRSR602481-2"/>
    </source>
</evidence>
<feature type="binding site" evidence="7">
    <location>
        <position position="154"/>
    </location>
    <ligand>
        <name>Zn(2+)</name>
        <dbReference type="ChEBI" id="CHEBI:29105"/>
    </ligand>
</feature>
<comment type="similarity">
    <text evidence="1">Belongs to the Fur family.</text>
</comment>
<dbReference type="GO" id="GO:1900376">
    <property type="term" value="P:regulation of secondary metabolite biosynthetic process"/>
    <property type="evidence" value="ECO:0007669"/>
    <property type="project" value="TreeGrafter"/>
</dbReference>
<gene>
    <name evidence="9" type="ORF">C0068_13445</name>
    <name evidence="10" type="ORF">D0911_04895</name>
</gene>
<keyword evidence="7" id="KW-0479">Metal-binding</keyword>
<dbReference type="EMBL" id="PQGG01000031">
    <property type="protein sequence ID" value="POP52007.1"/>
    <property type="molecule type" value="Genomic_DNA"/>
</dbReference>
<keyword evidence="8" id="KW-0408">Iron</keyword>
<reference evidence="10 12" key="2">
    <citation type="submission" date="2018-10" db="EMBL/GenBank/DDBJ databases">
        <title>Draft genome sequence of Zhongshania sp. DSW25-10.</title>
        <authorList>
            <person name="Oh J."/>
        </authorList>
    </citation>
    <scope>NUCLEOTIDE SEQUENCE [LARGE SCALE GENOMIC DNA]</scope>
    <source>
        <strain evidence="10 12">DSW25-10</strain>
    </source>
</reference>
<proteinExistence type="inferred from homology"/>
<dbReference type="InterPro" id="IPR002481">
    <property type="entry name" value="FUR"/>
</dbReference>
<feature type="binding site" evidence="7">
    <location>
        <position position="151"/>
    </location>
    <ligand>
        <name>Zn(2+)</name>
        <dbReference type="ChEBI" id="CHEBI:29105"/>
    </ligand>
</feature>
<dbReference type="Proteomes" id="UP000237222">
    <property type="component" value="Unassembled WGS sequence"/>
</dbReference>
<evidence type="ECO:0000313" key="11">
    <source>
        <dbReference type="Proteomes" id="UP000237222"/>
    </source>
</evidence>
<evidence type="ECO:0000256" key="7">
    <source>
        <dbReference type="PIRSR" id="PIRSR602481-1"/>
    </source>
</evidence>
<feature type="binding site" evidence="7">
    <location>
        <position position="114"/>
    </location>
    <ligand>
        <name>Zn(2+)</name>
        <dbReference type="ChEBI" id="CHEBI:29105"/>
    </ligand>
</feature>
<dbReference type="InterPro" id="IPR036390">
    <property type="entry name" value="WH_DNA-bd_sf"/>
</dbReference>
<dbReference type="GO" id="GO:0003700">
    <property type="term" value="F:DNA-binding transcription factor activity"/>
    <property type="evidence" value="ECO:0007669"/>
    <property type="project" value="InterPro"/>
</dbReference>
<feature type="binding site" evidence="8">
    <location>
        <position position="102"/>
    </location>
    <ligand>
        <name>Fe cation</name>
        <dbReference type="ChEBI" id="CHEBI:24875"/>
    </ligand>
</feature>
<keyword evidence="3 7" id="KW-0862">Zinc</keyword>
<evidence type="ECO:0000256" key="6">
    <source>
        <dbReference type="ARBA" id="ARBA00023163"/>
    </source>
</evidence>
<dbReference type="RefSeq" id="WP_103684990.1">
    <property type="nucleotide sequence ID" value="NZ_PQGG01000031.1"/>
</dbReference>
<dbReference type="GO" id="GO:0045892">
    <property type="term" value="P:negative regulation of DNA-templated transcription"/>
    <property type="evidence" value="ECO:0007669"/>
    <property type="project" value="TreeGrafter"/>
</dbReference>
<dbReference type="Pfam" id="PF01475">
    <property type="entry name" value="FUR"/>
    <property type="match status" value="1"/>
</dbReference>
<evidence type="ECO:0000256" key="4">
    <source>
        <dbReference type="ARBA" id="ARBA00023015"/>
    </source>
</evidence>
<dbReference type="EMBL" id="RHGB01000004">
    <property type="protein sequence ID" value="RNL66379.1"/>
    <property type="molecule type" value="Genomic_DNA"/>
</dbReference>
<keyword evidence="4" id="KW-0805">Transcription regulation</keyword>
<dbReference type="GO" id="GO:0008270">
    <property type="term" value="F:zinc ion binding"/>
    <property type="evidence" value="ECO:0007669"/>
    <property type="project" value="TreeGrafter"/>
</dbReference>
<name>A0A2S4HDG8_9GAMM</name>
<keyword evidence="5" id="KW-0238">DNA-binding</keyword>
<dbReference type="PANTHER" id="PTHR33202">
    <property type="entry name" value="ZINC UPTAKE REGULATION PROTEIN"/>
    <property type="match status" value="1"/>
</dbReference>
<dbReference type="InterPro" id="IPR043135">
    <property type="entry name" value="Fur_C"/>
</dbReference>
<dbReference type="GO" id="GO:0005829">
    <property type="term" value="C:cytosol"/>
    <property type="evidence" value="ECO:0007669"/>
    <property type="project" value="TreeGrafter"/>
</dbReference>
<dbReference type="SUPFAM" id="SSF46785">
    <property type="entry name" value="Winged helix' DNA-binding domain"/>
    <property type="match status" value="1"/>
</dbReference>